<dbReference type="OrthoDB" id="5427633at2759"/>
<evidence type="ECO:0000313" key="2">
    <source>
        <dbReference type="EMBL" id="ODV80906.1"/>
    </source>
</evidence>
<dbReference type="GeneID" id="30980707"/>
<dbReference type="Pfam" id="PF04825">
    <property type="entry name" value="Rad21_Rec8_N"/>
    <property type="match status" value="1"/>
</dbReference>
<evidence type="ECO:0000313" key="3">
    <source>
        <dbReference type="Proteomes" id="UP000094285"/>
    </source>
</evidence>
<dbReference type="CDD" id="cd21790">
    <property type="entry name" value="Rad21_Rec8_M_ScRec8p-like"/>
    <property type="match status" value="1"/>
</dbReference>
<dbReference type="InterPro" id="IPR006910">
    <property type="entry name" value="Rad21_Rec8_N"/>
</dbReference>
<dbReference type="Proteomes" id="UP000094285">
    <property type="component" value="Unassembled WGS sequence"/>
</dbReference>
<dbReference type="EMBL" id="KV453910">
    <property type="protein sequence ID" value="ODV80906.1"/>
    <property type="molecule type" value="Genomic_DNA"/>
</dbReference>
<protein>
    <recommendedName>
        <fullName evidence="1">Rad21/Rec8-like protein N-terminal domain-containing protein</fullName>
    </recommendedName>
</protein>
<name>A0A1E4SN40_9ASCO</name>
<dbReference type="AlphaFoldDB" id="A0A1E4SN40"/>
<sequence>MSNTIMDKPSASLQTAWLLATVGPRITNKRSIKRDILNLSIPEVCSQLGECCQDRSIRYTSSVLHGISMIYKAKIDLLWNDLILIKVKLSKEFLFRGFGSSDPRSFTSKGTETDIDGSSIQRQVFLEDDIQFNLDIDFVRLVNDDTTYPQKRRRLQIQQQDQQIFPSMNYLNTEHPDASTQMVTTIDDQLISNYIDHSMGLRNEVQLAANSSGVDFVFNESGNLINLNLARPDFAAEQAEDVMQFELEDLEIPPELEDQIGEYEPGKSITNDANFHMSTTENQSTYNQVIKSKNELKFHKLVNDKNGNIIVSTENLEESVKSYESRMHSKKTNSCIEISVYESILAEAKKVSGNNRLLSRLKMIALSNSMPEASNAETREITREFSLVRAIERNASGDHDTEIGRDFQHTEMLENLNHGFQGITEGLDLGIVMSEPDDSVLGLSFSELDRSELQSRLQYSKQSESGESNLQKSLDDVSFVDIPLNSQSSLAIQSLKFYKFLISASQTYGTPYIGDEPRLNSIAEISTTNEYRIVKFSNIIPDENTAAAAGESPVSRGLAASCFASILTLATRNMIQLETKGSNLEVGLGRHIDIVVPS</sequence>
<gene>
    <name evidence="2" type="ORF">CANTADRAFT_20460</name>
</gene>
<accession>A0A1E4SN40</accession>
<dbReference type="STRING" id="984487.A0A1E4SN40"/>
<feature type="domain" description="Rad21/Rec8-like protein N-terminal" evidence="1">
    <location>
        <begin position="2"/>
        <end position="94"/>
    </location>
</feature>
<proteinExistence type="predicted"/>
<organism evidence="2 3">
    <name type="scientific">Suhomyces tanzawaensis NRRL Y-17324</name>
    <dbReference type="NCBI Taxonomy" id="984487"/>
    <lineage>
        <taxon>Eukaryota</taxon>
        <taxon>Fungi</taxon>
        <taxon>Dikarya</taxon>
        <taxon>Ascomycota</taxon>
        <taxon>Saccharomycotina</taxon>
        <taxon>Pichiomycetes</taxon>
        <taxon>Debaryomycetaceae</taxon>
        <taxon>Suhomyces</taxon>
    </lineage>
</organism>
<reference evidence="3" key="1">
    <citation type="submission" date="2016-05" db="EMBL/GenBank/DDBJ databases">
        <title>Comparative genomics of biotechnologically important yeasts.</title>
        <authorList>
            <consortium name="DOE Joint Genome Institute"/>
            <person name="Riley R."/>
            <person name="Haridas S."/>
            <person name="Wolfe K.H."/>
            <person name="Lopes M.R."/>
            <person name="Hittinger C.T."/>
            <person name="Goker M."/>
            <person name="Salamov A."/>
            <person name="Wisecaver J."/>
            <person name="Long T.M."/>
            <person name="Aerts A.L."/>
            <person name="Barry K."/>
            <person name="Choi C."/>
            <person name="Clum A."/>
            <person name="Coughlan A.Y."/>
            <person name="Deshpande S."/>
            <person name="Douglass A.P."/>
            <person name="Hanson S.J."/>
            <person name="Klenk H.-P."/>
            <person name="Labutti K."/>
            <person name="Lapidus A."/>
            <person name="Lindquist E."/>
            <person name="Lipzen A."/>
            <person name="Meier-Kolthoff J.P."/>
            <person name="Ohm R.A."/>
            <person name="Otillar R.P."/>
            <person name="Pangilinan J."/>
            <person name="Peng Y."/>
            <person name="Rokas A."/>
            <person name="Rosa C.A."/>
            <person name="Scheuner C."/>
            <person name="Sibirny A.A."/>
            <person name="Slot J.C."/>
            <person name="Stielow J.B."/>
            <person name="Sun H."/>
            <person name="Kurtzman C.P."/>
            <person name="Blackwell M."/>
            <person name="Grigoriev I.V."/>
            <person name="Jeffries T.W."/>
        </authorList>
    </citation>
    <scope>NUCLEOTIDE SEQUENCE [LARGE SCALE GENOMIC DNA]</scope>
    <source>
        <strain evidence="3">NRRL Y-17324</strain>
    </source>
</reference>
<keyword evidence="3" id="KW-1185">Reference proteome</keyword>
<dbReference type="RefSeq" id="XP_020066028.1">
    <property type="nucleotide sequence ID" value="XM_020206570.1"/>
</dbReference>
<evidence type="ECO:0000259" key="1">
    <source>
        <dbReference type="Pfam" id="PF04825"/>
    </source>
</evidence>